<feature type="non-terminal residue" evidence="5">
    <location>
        <position position="1"/>
    </location>
</feature>
<feature type="compositionally biased region" description="Gly residues" evidence="3">
    <location>
        <begin position="967"/>
        <end position="978"/>
    </location>
</feature>
<feature type="compositionally biased region" description="Polar residues" evidence="3">
    <location>
        <begin position="533"/>
        <end position="559"/>
    </location>
</feature>
<feature type="compositionally biased region" description="Low complexity" evidence="3">
    <location>
        <begin position="684"/>
        <end position="699"/>
    </location>
</feature>
<feature type="compositionally biased region" description="Basic and acidic residues" evidence="3">
    <location>
        <begin position="68"/>
        <end position="84"/>
    </location>
</feature>
<protein>
    <recommendedName>
        <fullName evidence="4">Bromo domain-containing protein</fullName>
    </recommendedName>
</protein>
<dbReference type="Pfam" id="PF00439">
    <property type="entry name" value="Bromodomain"/>
    <property type="match status" value="1"/>
</dbReference>
<dbReference type="PANTHER" id="PTHR15398">
    <property type="entry name" value="BROMODOMAIN-CONTAINING PROTEIN 8"/>
    <property type="match status" value="1"/>
</dbReference>
<dbReference type="EMBL" id="NCSJ02000185">
    <property type="protein sequence ID" value="RFU27902.1"/>
    <property type="molecule type" value="Genomic_DNA"/>
</dbReference>
<feature type="compositionally biased region" description="Polar residues" evidence="3">
    <location>
        <begin position="478"/>
        <end position="487"/>
    </location>
</feature>
<dbReference type="Proteomes" id="UP000258309">
    <property type="component" value="Unassembled WGS sequence"/>
</dbReference>
<feature type="compositionally biased region" description="Pro residues" evidence="3">
    <location>
        <begin position="393"/>
        <end position="406"/>
    </location>
</feature>
<feature type="domain" description="Bromo" evidence="4">
    <location>
        <begin position="797"/>
        <end position="896"/>
    </location>
</feature>
<keyword evidence="1 2" id="KW-0103">Bromodomain</keyword>
<dbReference type="OMA" id="FGPAFPM"/>
<proteinExistence type="predicted"/>
<feature type="compositionally biased region" description="Pro residues" evidence="3">
    <location>
        <begin position="350"/>
        <end position="368"/>
    </location>
</feature>
<dbReference type="SUPFAM" id="SSF47370">
    <property type="entry name" value="Bromodomain"/>
    <property type="match status" value="1"/>
</dbReference>
<comment type="caution">
    <text evidence="5">The sequence shown here is derived from an EMBL/GenBank/DDBJ whole genome shotgun (WGS) entry which is preliminary data.</text>
</comment>
<feature type="region of interest" description="Disordered" evidence="3">
    <location>
        <begin position="166"/>
        <end position="773"/>
    </location>
</feature>
<feature type="compositionally biased region" description="Pro residues" evidence="3">
    <location>
        <begin position="517"/>
        <end position="528"/>
    </location>
</feature>
<sequence length="988" mass="108283">MNTTTAYTQLECLLLFQSLVAYGTDSSAFDRISDLLKSNALVKGGDSYDPNRLSVDALHELYQSLLREENKSEDEKTDGVEDGSRSSPTPSRKRKLQSPALKDTRDVTEKKLSILVDRLYARYRDYMIKAIREDERRYAKVQQEIVEIERGDWDERILRDNKALARENGIITPPPSLPQTEQQQQQQQPVEKKKTNGQVLTREAIPQEKKLAEVPQPTHAPPAVPEPTKEKDTSANVPAPSSQPAPQTAPQAVQQEPPAQPEGLAISDVLNGASAASTRPASPQVEAPSLPKADTHAIQPNGHQKPPVTTAEGPSPVQPRQPTQPSQPAQPAQSVPQQQGNAWKWEQPYQPGPTQHPLPYQPGPPYPQFNPAQYPQTPQPPQHPQSFQHPPQSHGPPYPGLPPFPQQPQHHPFVPSSPHSSGPGPIVLPPPAAVHKSPGGSPGRPLPDISGQHYRPSSASSHVQQLQPPTGAYPPSYTPQQRPVSSNGPPPQQWNQPYPPYQPPPQGYPYTPQVPGQRPPFPPRPELIPPDSRQYNSPYNANQTPRPPVTSQRPATISTPKARPSLPSTPVSHSQPLFMTGNATQWTPNPSGSTPRPYHLTKPPTVEPLSPVLRPAKLPEVQKEGTRPKPQTQKTETQKAEVPKTEPRKTETQKLEAQKVEAKKSEPSKAAELISRQRGRPRTRAGSTASSAIAGSRRSQSVASHTDELALDTEGTNRRVKQEVATPRGVEDIGDTTADEGTVRRKRPLKEAPSPRYPTKRKRLESIDRREPSGPATQVLWTRAFPKISAQALEAISGHRNASTFAAPVKERDAPGYRDVILRPQDLKSIRSAITAGNRAAAGVAPEDQSQSGVWLPISEDLIPPKGIINFAQLEKELMRIFANAIMFNADPNRGFGRTFDAAARGEDDEEADRTGYEFDENGVVKETTAMYADVERIISSLRSAERGAEEARELLAEDDEPDELAGDGGDNVGGSGHGSIAKRRRKM</sequence>
<feature type="compositionally biased region" description="Acidic residues" evidence="3">
    <location>
        <begin position="957"/>
        <end position="966"/>
    </location>
</feature>
<evidence type="ECO:0000256" key="1">
    <source>
        <dbReference type="ARBA" id="ARBA00023117"/>
    </source>
</evidence>
<dbReference type="OrthoDB" id="21449at2759"/>
<feature type="compositionally biased region" description="Basic and acidic residues" evidence="3">
    <location>
        <begin position="636"/>
        <end position="669"/>
    </location>
</feature>
<dbReference type="InterPro" id="IPR036427">
    <property type="entry name" value="Bromodomain-like_sf"/>
</dbReference>
<evidence type="ECO:0000256" key="2">
    <source>
        <dbReference type="PROSITE-ProRule" id="PRU00035"/>
    </source>
</evidence>
<reference evidence="5 6" key="1">
    <citation type="submission" date="2018-05" db="EMBL/GenBank/DDBJ databases">
        <title>Draft genome sequence of Scytalidium lignicola DSM 105466, a ubiquitous saprotrophic fungus.</title>
        <authorList>
            <person name="Buettner E."/>
            <person name="Gebauer A.M."/>
            <person name="Hofrichter M."/>
            <person name="Liers C."/>
            <person name="Kellner H."/>
        </authorList>
    </citation>
    <scope>NUCLEOTIDE SEQUENCE [LARGE SCALE GENOMIC DNA]</scope>
    <source>
        <strain evidence="5 6">DSM 105466</strain>
    </source>
</reference>
<feature type="compositionally biased region" description="Low complexity" evidence="3">
    <location>
        <begin position="178"/>
        <end position="189"/>
    </location>
</feature>
<keyword evidence="6" id="KW-1185">Reference proteome</keyword>
<dbReference type="GO" id="GO:0035267">
    <property type="term" value="C:NuA4 histone acetyltransferase complex"/>
    <property type="evidence" value="ECO:0007669"/>
    <property type="project" value="TreeGrafter"/>
</dbReference>
<feature type="compositionally biased region" description="Polar residues" evidence="3">
    <location>
        <begin position="566"/>
        <end position="594"/>
    </location>
</feature>
<dbReference type="GO" id="GO:0006325">
    <property type="term" value="P:chromatin organization"/>
    <property type="evidence" value="ECO:0007669"/>
    <property type="project" value="UniProtKB-ARBA"/>
</dbReference>
<feature type="compositionally biased region" description="Polar residues" evidence="3">
    <location>
        <begin position="455"/>
        <end position="468"/>
    </location>
</feature>
<dbReference type="InterPro" id="IPR001487">
    <property type="entry name" value="Bromodomain"/>
</dbReference>
<feature type="non-terminal residue" evidence="5">
    <location>
        <position position="988"/>
    </location>
</feature>
<evidence type="ECO:0000256" key="3">
    <source>
        <dbReference type="SAM" id="MobiDB-lite"/>
    </source>
</evidence>
<feature type="compositionally biased region" description="Low complexity" evidence="3">
    <location>
        <begin position="407"/>
        <end position="425"/>
    </location>
</feature>
<feature type="region of interest" description="Disordered" evidence="3">
    <location>
        <begin position="949"/>
        <end position="988"/>
    </location>
</feature>
<feature type="compositionally biased region" description="Low complexity" evidence="3">
    <location>
        <begin position="314"/>
        <end position="339"/>
    </location>
</feature>
<dbReference type="STRING" id="5539.A0A3E2H3T6"/>
<dbReference type="PANTHER" id="PTHR15398:SF4">
    <property type="entry name" value="BROMODOMAIN-CONTAINING PROTEIN 8 ISOFORM X1"/>
    <property type="match status" value="1"/>
</dbReference>
<accession>A0A3E2H3T6</accession>
<evidence type="ECO:0000313" key="6">
    <source>
        <dbReference type="Proteomes" id="UP000258309"/>
    </source>
</evidence>
<evidence type="ECO:0000313" key="5">
    <source>
        <dbReference type="EMBL" id="RFU27902.1"/>
    </source>
</evidence>
<feature type="compositionally biased region" description="Low complexity" evidence="3">
    <location>
        <begin position="237"/>
        <end position="257"/>
    </location>
</feature>
<dbReference type="Gene3D" id="1.20.920.10">
    <property type="entry name" value="Bromodomain-like"/>
    <property type="match status" value="1"/>
</dbReference>
<name>A0A3E2H3T6_SCYLI</name>
<feature type="compositionally biased region" description="Pro residues" evidence="3">
    <location>
        <begin position="488"/>
        <end position="507"/>
    </location>
</feature>
<gene>
    <name evidence="5" type="ORF">B7463_g8427</name>
</gene>
<dbReference type="AlphaFoldDB" id="A0A3E2H3T6"/>
<dbReference type="PROSITE" id="PS50014">
    <property type="entry name" value="BROMODOMAIN_2"/>
    <property type="match status" value="1"/>
</dbReference>
<feature type="region of interest" description="Disordered" evidence="3">
    <location>
        <begin position="68"/>
        <end position="104"/>
    </location>
</feature>
<organism evidence="5 6">
    <name type="scientific">Scytalidium lignicola</name>
    <name type="common">Hyphomycete</name>
    <dbReference type="NCBI Taxonomy" id="5539"/>
    <lineage>
        <taxon>Eukaryota</taxon>
        <taxon>Fungi</taxon>
        <taxon>Dikarya</taxon>
        <taxon>Ascomycota</taxon>
        <taxon>Pezizomycotina</taxon>
        <taxon>Leotiomycetes</taxon>
        <taxon>Leotiomycetes incertae sedis</taxon>
        <taxon>Scytalidium</taxon>
    </lineage>
</organism>
<evidence type="ECO:0000259" key="4">
    <source>
        <dbReference type="PROSITE" id="PS50014"/>
    </source>
</evidence>